<accession>A0A8C3CMT1</accession>
<dbReference type="Gene3D" id="3.40.50.720">
    <property type="entry name" value="NAD(P)-binding Rossmann-like Domain"/>
    <property type="match status" value="1"/>
</dbReference>
<dbReference type="PANTHER" id="PTHR43544:SF38">
    <property type="entry name" value="C-FACTOR-RELATED"/>
    <property type="match status" value="1"/>
</dbReference>
<keyword evidence="3" id="KW-1185">Reference proteome</keyword>
<dbReference type="Ensembl" id="ENSCMMT00000024390.1">
    <property type="protein sequence ID" value="ENSCMMP00000022257.1"/>
    <property type="gene ID" value="ENSCMMG00000013982.1"/>
</dbReference>
<proteinExistence type="inferred from homology"/>
<dbReference type="SUPFAM" id="SSF51735">
    <property type="entry name" value="NAD(P)-binding Rossmann-fold domains"/>
    <property type="match status" value="1"/>
</dbReference>
<dbReference type="InterPro" id="IPR002347">
    <property type="entry name" value="SDR_fam"/>
</dbReference>
<dbReference type="Pfam" id="PF00106">
    <property type="entry name" value="adh_short"/>
    <property type="match status" value="1"/>
</dbReference>
<reference evidence="2" key="1">
    <citation type="submission" date="2018-09" db="EMBL/GenBank/DDBJ databases">
        <title>Common duck and Muscovy duck high density SNP chip.</title>
        <authorList>
            <person name="Vignal A."/>
            <person name="Thebault N."/>
            <person name="Warren W.C."/>
        </authorList>
    </citation>
    <scope>NUCLEOTIDE SEQUENCE [LARGE SCALE GENOMIC DNA]</scope>
</reference>
<dbReference type="InterPro" id="IPR036291">
    <property type="entry name" value="NAD(P)-bd_dom_sf"/>
</dbReference>
<name>A0A8C3CMT1_CAIMO</name>
<dbReference type="Proteomes" id="UP000694556">
    <property type="component" value="Chromosome 12"/>
</dbReference>
<evidence type="ECO:0000313" key="3">
    <source>
        <dbReference type="Proteomes" id="UP000694556"/>
    </source>
</evidence>
<dbReference type="PANTHER" id="PTHR43544">
    <property type="entry name" value="SHORT-CHAIN DEHYDROGENASE/REDUCTASE"/>
    <property type="match status" value="1"/>
</dbReference>
<dbReference type="GO" id="GO:0005737">
    <property type="term" value="C:cytoplasm"/>
    <property type="evidence" value="ECO:0007669"/>
    <property type="project" value="TreeGrafter"/>
</dbReference>
<reference evidence="2" key="3">
    <citation type="submission" date="2025-09" db="UniProtKB">
        <authorList>
            <consortium name="Ensembl"/>
        </authorList>
    </citation>
    <scope>IDENTIFICATION</scope>
</reference>
<evidence type="ECO:0000313" key="2">
    <source>
        <dbReference type="Ensembl" id="ENSCMMP00000022257.1"/>
    </source>
</evidence>
<dbReference type="GO" id="GO:0016491">
    <property type="term" value="F:oxidoreductase activity"/>
    <property type="evidence" value="ECO:0007669"/>
    <property type="project" value="TreeGrafter"/>
</dbReference>
<dbReference type="InterPro" id="IPR051468">
    <property type="entry name" value="Fungal_SecMetab_SDRs"/>
</dbReference>
<evidence type="ECO:0000256" key="1">
    <source>
        <dbReference type="RuleBase" id="RU000363"/>
    </source>
</evidence>
<comment type="similarity">
    <text evidence="1">Belongs to the short-chain dehydrogenases/reductases (SDR) family.</text>
</comment>
<sequence>MGGLRVHSVLVTGANRGIGLGFVQHLLGLPNPPEWVFAACRDPKGKQAQELQNLASKHPNLVIVPLEVTELASIKAAAASVGERLKDSGLNLLINNAGIGNNSSLDNVTQEDLAQKYATNTIGPLLLSQAFLPLLKKAAQGSPGSGLSCSKAAIINMSSYAGSIQDVYVWEYGEAISYRCSKAALNMLTKCQSLGYREHGILCAAFHPGWVITDMGGTIENKTRVTVDVSVRGMLKVMSSLSEKDTGTFVDWEGKVLPW</sequence>
<dbReference type="CDD" id="cd05325">
    <property type="entry name" value="carb_red_sniffer_like_SDR_c"/>
    <property type="match status" value="1"/>
</dbReference>
<dbReference type="PRINTS" id="PR00080">
    <property type="entry name" value="SDRFAMILY"/>
</dbReference>
<reference evidence="2" key="2">
    <citation type="submission" date="2025-08" db="UniProtKB">
        <authorList>
            <consortium name="Ensembl"/>
        </authorList>
    </citation>
    <scope>IDENTIFICATION</scope>
</reference>
<protein>
    <recommendedName>
        <fullName evidence="4">C-factor-like</fullName>
    </recommendedName>
</protein>
<organism evidence="2 3">
    <name type="scientific">Cairina moschata</name>
    <name type="common">Muscovy duck</name>
    <dbReference type="NCBI Taxonomy" id="8855"/>
    <lineage>
        <taxon>Eukaryota</taxon>
        <taxon>Metazoa</taxon>
        <taxon>Chordata</taxon>
        <taxon>Craniata</taxon>
        <taxon>Vertebrata</taxon>
        <taxon>Euteleostomi</taxon>
        <taxon>Archelosauria</taxon>
        <taxon>Archosauria</taxon>
        <taxon>Dinosauria</taxon>
        <taxon>Saurischia</taxon>
        <taxon>Theropoda</taxon>
        <taxon>Coelurosauria</taxon>
        <taxon>Aves</taxon>
        <taxon>Neognathae</taxon>
        <taxon>Galloanserae</taxon>
        <taxon>Anseriformes</taxon>
        <taxon>Anatidae</taxon>
        <taxon>Anatinae</taxon>
        <taxon>Cairina</taxon>
    </lineage>
</organism>
<dbReference type="AlphaFoldDB" id="A0A8C3CMT1"/>
<dbReference type="PRINTS" id="PR00081">
    <property type="entry name" value="GDHRDH"/>
</dbReference>
<evidence type="ECO:0008006" key="4">
    <source>
        <dbReference type="Google" id="ProtNLM"/>
    </source>
</evidence>